<dbReference type="STRING" id="1220926.S2JKS8"/>
<protein>
    <submittedName>
        <fullName evidence="1">Uncharacterized protein</fullName>
    </submittedName>
</protein>
<reference evidence="2" key="1">
    <citation type="submission" date="2013-05" db="EMBL/GenBank/DDBJ databases">
        <title>The Genome sequence of Mucor circinelloides f. circinelloides 1006PhL.</title>
        <authorList>
            <consortium name="The Broad Institute Genomics Platform"/>
            <person name="Cuomo C."/>
            <person name="Earl A."/>
            <person name="Findley K."/>
            <person name="Lee S.C."/>
            <person name="Walker B."/>
            <person name="Young S."/>
            <person name="Zeng Q."/>
            <person name="Gargeya S."/>
            <person name="Fitzgerald M."/>
            <person name="Haas B."/>
            <person name="Abouelleil A."/>
            <person name="Allen A.W."/>
            <person name="Alvarado L."/>
            <person name="Arachchi H.M."/>
            <person name="Berlin A.M."/>
            <person name="Chapman S.B."/>
            <person name="Gainer-Dewar J."/>
            <person name="Goldberg J."/>
            <person name="Griggs A."/>
            <person name="Gujja S."/>
            <person name="Hansen M."/>
            <person name="Howarth C."/>
            <person name="Imamovic A."/>
            <person name="Ireland A."/>
            <person name="Larimer J."/>
            <person name="McCowan C."/>
            <person name="Murphy C."/>
            <person name="Pearson M."/>
            <person name="Poon T.W."/>
            <person name="Priest M."/>
            <person name="Roberts A."/>
            <person name="Saif S."/>
            <person name="Shea T."/>
            <person name="Sisk P."/>
            <person name="Sykes S."/>
            <person name="Wortman J."/>
            <person name="Nusbaum C."/>
            <person name="Birren B."/>
        </authorList>
    </citation>
    <scope>NUCLEOTIDE SEQUENCE [LARGE SCALE GENOMIC DNA]</scope>
    <source>
        <strain evidence="2">1006PhL</strain>
    </source>
</reference>
<organism evidence="1 2">
    <name type="scientific">Mucor circinelloides f. circinelloides (strain 1006PhL)</name>
    <name type="common">Mucormycosis agent</name>
    <name type="synonym">Calyptromyces circinelloides</name>
    <dbReference type="NCBI Taxonomy" id="1220926"/>
    <lineage>
        <taxon>Eukaryota</taxon>
        <taxon>Fungi</taxon>
        <taxon>Fungi incertae sedis</taxon>
        <taxon>Mucoromycota</taxon>
        <taxon>Mucoromycotina</taxon>
        <taxon>Mucoromycetes</taxon>
        <taxon>Mucorales</taxon>
        <taxon>Mucorineae</taxon>
        <taxon>Mucoraceae</taxon>
        <taxon>Mucor</taxon>
    </lineage>
</organism>
<dbReference type="EMBL" id="KE123914">
    <property type="protein sequence ID" value="EPB90921.1"/>
    <property type="molecule type" value="Genomic_DNA"/>
</dbReference>
<evidence type="ECO:0000313" key="2">
    <source>
        <dbReference type="Proteomes" id="UP000014254"/>
    </source>
</evidence>
<name>S2JKS8_MUCC1</name>
<dbReference type="AlphaFoldDB" id="S2JKS8"/>
<gene>
    <name evidence="1" type="ORF">HMPREF1544_02175</name>
</gene>
<accession>S2JKS8</accession>
<sequence length="74" mass="8561">MLGMDIIPCRAKLGMGKLQCVLVLCHTHELAIQVKHEYNCFSRCFHAIKTWSFVEAQAMERSKDELAPRNHLYV</sequence>
<dbReference type="InParanoid" id="S2JKS8"/>
<dbReference type="VEuPathDB" id="FungiDB:HMPREF1544_02175"/>
<keyword evidence="2" id="KW-1185">Reference proteome</keyword>
<proteinExistence type="predicted"/>
<evidence type="ECO:0000313" key="1">
    <source>
        <dbReference type="EMBL" id="EPB90921.1"/>
    </source>
</evidence>
<dbReference type="Proteomes" id="UP000014254">
    <property type="component" value="Unassembled WGS sequence"/>
</dbReference>